<keyword evidence="5 6" id="KW-0472">Membrane</keyword>
<dbReference type="GO" id="GO:0005886">
    <property type="term" value="C:plasma membrane"/>
    <property type="evidence" value="ECO:0007669"/>
    <property type="project" value="UniProtKB-SubCell"/>
</dbReference>
<dbReference type="InterPro" id="IPR050833">
    <property type="entry name" value="Poly_Biosynth_Transport"/>
</dbReference>
<keyword evidence="4 6" id="KW-1133">Transmembrane helix</keyword>
<dbReference type="AlphaFoldDB" id="A0A3D3R6T7"/>
<keyword evidence="2" id="KW-1003">Cell membrane</keyword>
<accession>A0A3D3R6T7</accession>
<feature type="transmembrane region" description="Helical" evidence="6">
    <location>
        <begin position="45"/>
        <end position="66"/>
    </location>
</feature>
<reference evidence="7 8" key="1">
    <citation type="journal article" date="2018" name="Nat. Biotechnol.">
        <title>A standardized bacterial taxonomy based on genome phylogeny substantially revises the tree of life.</title>
        <authorList>
            <person name="Parks D.H."/>
            <person name="Chuvochina M."/>
            <person name="Waite D.W."/>
            <person name="Rinke C."/>
            <person name="Skarshewski A."/>
            <person name="Chaumeil P.A."/>
            <person name="Hugenholtz P."/>
        </authorList>
    </citation>
    <scope>NUCLEOTIDE SEQUENCE [LARGE SCALE GENOMIC DNA]</scope>
    <source>
        <strain evidence="7">UBA9375</strain>
    </source>
</reference>
<dbReference type="EMBL" id="DQAY01000068">
    <property type="protein sequence ID" value="HCO23727.1"/>
    <property type="molecule type" value="Genomic_DNA"/>
</dbReference>
<feature type="transmembrane region" description="Helical" evidence="6">
    <location>
        <begin position="12"/>
        <end position="33"/>
    </location>
</feature>
<feature type="transmembrane region" description="Helical" evidence="6">
    <location>
        <begin position="342"/>
        <end position="361"/>
    </location>
</feature>
<gene>
    <name evidence="7" type="ORF">DIT97_11965</name>
</gene>
<feature type="transmembrane region" description="Helical" evidence="6">
    <location>
        <begin position="122"/>
        <end position="147"/>
    </location>
</feature>
<feature type="transmembrane region" description="Helical" evidence="6">
    <location>
        <begin position="464"/>
        <end position="485"/>
    </location>
</feature>
<feature type="transmembrane region" description="Helical" evidence="6">
    <location>
        <begin position="159"/>
        <end position="176"/>
    </location>
</feature>
<evidence type="ECO:0000256" key="2">
    <source>
        <dbReference type="ARBA" id="ARBA00022475"/>
    </source>
</evidence>
<dbReference type="PANTHER" id="PTHR30250:SF26">
    <property type="entry name" value="PSMA PROTEIN"/>
    <property type="match status" value="1"/>
</dbReference>
<feature type="transmembrane region" description="Helical" evidence="6">
    <location>
        <begin position="373"/>
        <end position="393"/>
    </location>
</feature>
<feature type="transmembrane region" description="Helical" evidence="6">
    <location>
        <begin position="182"/>
        <end position="205"/>
    </location>
</feature>
<evidence type="ECO:0000256" key="6">
    <source>
        <dbReference type="SAM" id="Phobius"/>
    </source>
</evidence>
<evidence type="ECO:0000256" key="4">
    <source>
        <dbReference type="ARBA" id="ARBA00022989"/>
    </source>
</evidence>
<evidence type="ECO:0000256" key="5">
    <source>
        <dbReference type="ARBA" id="ARBA00023136"/>
    </source>
</evidence>
<protein>
    <submittedName>
        <fullName evidence="7">Uncharacterized protein</fullName>
    </submittedName>
</protein>
<sequence>MTQRRSIKTNLCATWLNHGVSLMIGVFLMPYVLHILGDAQYGSWIFINAIAGYSGLLYLGFGQTISRYVAHYHAKQDWNRLNHVSNVIFVIYLCMGSLALLTAGIIAWLAPHLSDWGTISLYEIRMVILILGLNVFVGLAGSVFGGILMGIQRFDIERGVNLTGALLRLALTLMFLKAEWGLLTIALIFFTVTVVENAGQCYFAFRQVKTFRIGRRYLDWSILKECGSFSGYAFIDAIAWTLIEATDSILIGIFFSPAMIVPYYIALRLTQFINMPIAQIGKVFMPRAGELHANEDHHALQKLVLNGVSLSFLLVTGFFIGVCFFGTTLINTWIGTGYPESHIILMILLGARIIALPVSTFRSVLYGMGHVKIPSLIYISEAIANLILSLVLIQSLGLIGVALGTAIPIFVAELGIILPYAMKKLNITASQLLRTAIAPTLAPLLALLGYSYFLPHFFEIRNSWAILVGVAAGGGVFLLGTWLVFEKGTVLLHRSVPESIKS</sequence>
<proteinExistence type="predicted"/>
<feature type="transmembrane region" description="Helical" evidence="6">
    <location>
        <begin position="87"/>
        <end position="110"/>
    </location>
</feature>
<evidence type="ECO:0000313" key="8">
    <source>
        <dbReference type="Proteomes" id="UP000263642"/>
    </source>
</evidence>
<comment type="subcellular location">
    <subcellularLocation>
        <location evidence="1">Cell membrane</location>
        <topology evidence="1">Multi-pass membrane protein</topology>
    </subcellularLocation>
</comment>
<keyword evidence="3 6" id="KW-0812">Transmembrane</keyword>
<evidence type="ECO:0000256" key="1">
    <source>
        <dbReference type="ARBA" id="ARBA00004651"/>
    </source>
</evidence>
<feature type="transmembrane region" description="Helical" evidence="6">
    <location>
        <begin position="432"/>
        <end position="452"/>
    </location>
</feature>
<feature type="transmembrane region" description="Helical" evidence="6">
    <location>
        <begin position="226"/>
        <end position="243"/>
    </location>
</feature>
<feature type="transmembrane region" description="Helical" evidence="6">
    <location>
        <begin position="249"/>
        <end position="267"/>
    </location>
</feature>
<evidence type="ECO:0000256" key="3">
    <source>
        <dbReference type="ARBA" id="ARBA00022692"/>
    </source>
</evidence>
<dbReference type="Pfam" id="PF13440">
    <property type="entry name" value="Polysacc_synt_3"/>
    <property type="match status" value="1"/>
</dbReference>
<feature type="transmembrane region" description="Helical" evidence="6">
    <location>
        <begin position="399"/>
        <end position="420"/>
    </location>
</feature>
<name>A0A3D3R6T7_9PLAN</name>
<evidence type="ECO:0000313" key="7">
    <source>
        <dbReference type="EMBL" id="HCO23727.1"/>
    </source>
</evidence>
<organism evidence="7 8">
    <name type="scientific">Gimesia maris</name>
    <dbReference type="NCBI Taxonomy" id="122"/>
    <lineage>
        <taxon>Bacteria</taxon>
        <taxon>Pseudomonadati</taxon>
        <taxon>Planctomycetota</taxon>
        <taxon>Planctomycetia</taxon>
        <taxon>Planctomycetales</taxon>
        <taxon>Planctomycetaceae</taxon>
        <taxon>Gimesia</taxon>
    </lineage>
</organism>
<comment type="caution">
    <text evidence="7">The sequence shown here is derived from an EMBL/GenBank/DDBJ whole genome shotgun (WGS) entry which is preliminary data.</text>
</comment>
<feature type="transmembrane region" description="Helical" evidence="6">
    <location>
        <begin position="303"/>
        <end position="330"/>
    </location>
</feature>
<dbReference type="PANTHER" id="PTHR30250">
    <property type="entry name" value="PST FAMILY PREDICTED COLANIC ACID TRANSPORTER"/>
    <property type="match status" value="1"/>
</dbReference>
<dbReference type="Proteomes" id="UP000263642">
    <property type="component" value="Unassembled WGS sequence"/>
</dbReference>